<evidence type="ECO:0000256" key="4">
    <source>
        <dbReference type="ARBA" id="ARBA00022898"/>
    </source>
</evidence>
<dbReference type="Pfam" id="PF00155">
    <property type="entry name" value="Aminotran_1_2"/>
    <property type="match status" value="1"/>
</dbReference>
<sequence>MYLKELSSIKKSNRFRTRDLHDTNLIDLASNDYLGLSANKKIFENAYNRVLKEKYHGPKASMLVNGYSTIHKIFEDRLCEVNNFEAAITVGSGFLANISMIEALIRKNDTLFIDEEYHASGILATKLLKSEQVIIFNHNDFKDLEEKLNNNCRKGRNIIAIEGVYSMGGDLAPIEIFKIAEKTNSLLIVDEAHSSGVIGENLLGIFDLYKITPTINHIKMGTLGKAYGSYGAYILASKEIIDFLTNRAKPIIYSTAPSLFDTALGLESLNFIQENKEDLKKRIEENLKVIDEVLNIKSQSLIIPIKIGDNKKVKDIQTILKENGFLVGAIRQPTVKEAIIRLIAKIDVDLENLNNVCKILKELNKC</sequence>
<evidence type="ECO:0000313" key="8">
    <source>
        <dbReference type="Proteomes" id="UP000322726"/>
    </source>
</evidence>
<dbReference type="InterPro" id="IPR050087">
    <property type="entry name" value="AON_synthase_class-II"/>
</dbReference>
<keyword evidence="8" id="KW-1185">Reference proteome</keyword>
<dbReference type="EMBL" id="CP035928">
    <property type="protein sequence ID" value="QEP35326.1"/>
    <property type="molecule type" value="Genomic_DNA"/>
</dbReference>
<name>A0A5C2HDT6_9BACT</name>
<organism evidence="7 8">
    <name type="scientific">Malaciobacter pacificus</name>
    <dbReference type="NCBI Taxonomy" id="1080223"/>
    <lineage>
        <taxon>Bacteria</taxon>
        <taxon>Pseudomonadati</taxon>
        <taxon>Campylobacterota</taxon>
        <taxon>Epsilonproteobacteria</taxon>
        <taxon>Campylobacterales</taxon>
        <taxon>Arcobacteraceae</taxon>
        <taxon>Malaciobacter</taxon>
    </lineage>
</organism>
<feature type="domain" description="Aminotransferase class I/classII large" evidence="6">
    <location>
        <begin position="24"/>
        <end position="358"/>
    </location>
</feature>
<keyword evidence="7" id="KW-0012">Acyltransferase</keyword>
<gene>
    <name evidence="7" type="primary">bioF</name>
    <name evidence="7" type="ORF">APAC_2265</name>
</gene>
<dbReference type="RefSeq" id="WP_188353763.1">
    <property type="nucleotide sequence ID" value="NZ_BMEF01000016.1"/>
</dbReference>
<evidence type="ECO:0000256" key="1">
    <source>
        <dbReference type="ARBA" id="ARBA00001933"/>
    </source>
</evidence>
<evidence type="ECO:0000256" key="5">
    <source>
        <dbReference type="RuleBase" id="RU003693"/>
    </source>
</evidence>
<dbReference type="EC" id="2.3.1.47" evidence="7"/>
<dbReference type="GO" id="GO:0030170">
    <property type="term" value="F:pyridoxal phosphate binding"/>
    <property type="evidence" value="ECO:0007669"/>
    <property type="project" value="InterPro"/>
</dbReference>
<dbReference type="PROSITE" id="PS00599">
    <property type="entry name" value="AA_TRANSFER_CLASS_2"/>
    <property type="match status" value="1"/>
</dbReference>
<keyword evidence="3 7" id="KW-0808">Transferase</keyword>
<dbReference type="GO" id="GO:0008710">
    <property type="term" value="F:8-amino-7-oxononanoate synthase activity"/>
    <property type="evidence" value="ECO:0007669"/>
    <property type="project" value="UniProtKB-EC"/>
</dbReference>
<dbReference type="SUPFAM" id="SSF53383">
    <property type="entry name" value="PLP-dependent transferases"/>
    <property type="match status" value="1"/>
</dbReference>
<proteinExistence type="inferred from homology"/>
<reference evidence="7" key="1">
    <citation type="submission" date="2019-09" db="EMBL/GenBank/DDBJ databases">
        <title>Complete genome sequencing of four Arcobacter species reveals a diverse suite of mobile elements.</title>
        <authorList>
            <person name="Miller W.G."/>
            <person name="Yee E."/>
            <person name="Bono J.L."/>
        </authorList>
    </citation>
    <scope>NUCLEOTIDE SEQUENCE [LARGE SCALE GENOMIC DNA]</scope>
    <source>
        <strain evidence="7">LMG 26638</strain>
    </source>
</reference>
<comment type="similarity">
    <text evidence="2">Belongs to the class-II pyridoxal-phosphate-dependent aminotransferase family. BioF subfamily.</text>
</comment>
<accession>A0A5C2HDT6</accession>
<dbReference type="PANTHER" id="PTHR13693:SF77">
    <property type="entry name" value="8-AMINO-7-OXONONANOATE SYNTHASE"/>
    <property type="match status" value="1"/>
</dbReference>
<dbReference type="AlphaFoldDB" id="A0A5C2HDT6"/>
<evidence type="ECO:0000259" key="6">
    <source>
        <dbReference type="Pfam" id="PF00155"/>
    </source>
</evidence>
<dbReference type="Gene3D" id="3.40.640.10">
    <property type="entry name" value="Type I PLP-dependent aspartate aminotransferase-like (Major domain)"/>
    <property type="match status" value="1"/>
</dbReference>
<evidence type="ECO:0000256" key="2">
    <source>
        <dbReference type="ARBA" id="ARBA00010008"/>
    </source>
</evidence>
<evidence type="ECO:0000256" key="3">
    <source>
        <dbReference type="ARBA" id="ARBA00022679"/>
    </source>
</evidence>
<keyword evidence="4 5" id="KW-0663">Pyridoxal phosphate</keyword>
<evidence type="ECO:0000313" key="7">
    <source>
        <dbReference type="EMBL" id="QEP35326.1"/>
    </source>
</evidence>
<dbReference type="InterPro" id="IPR015421">
    <property type="entry name" value="PyrdxlP-dep_Trfase_major"/>
</dbReference>
<reference evidence="7" key="2">
    <citation type="submission" date="2019-09" db="EMBL/GenBank/DDBJ databases">
        <title>Taxonomic note: a critical rebuttal of the proposed division of the genus Arcobacter into six genera, emended descriptions of Arcobacter anaerophilus and the genus Arcobacter, and an assessment of genus-level boundaries for Epsilonproteobacteria using in silico genomic comparator tools.</title>
        <authorList>
            <person name="On S.L.W."/>
            <person name="Miller W.G."/>
            <person name="Biggs P."/>
            <person name="Cornelius A."/>
            <person name="Vandamme P."/>
        </authorList>
    </citation>
    <scope>NUCLEOTIDE SEQUENCE [LARGE SCALE GENOMIC DNA]</scope>
    <source>
        <strain evidence="7">LMG 26638</strain>
    </source>
</reference>
<dbReference type="InterPro" id="IPR001917">
    <property type="entry name" value="Aminotrans_II_pyridoxalP_BS"/>
</dbReference>
<dbReference type="PANTHER" id="PTHR13693">
    <property type="entry name" value="CLASS II AMINOTRANSFERASE/8-AMINO-7-OXONONANOATE SYNTHASE"/>
    <property type="match status" value="1"/>
</dbReference>
<dbReference type="InterPro" id="IPR015424">
    <property type="entry name" value="PyrdxlP-dep_Trfase"/>
</dbReference>
<dbReference type="KEGG" id="apai:APAC_2265"/>
<dbReference type="Gene3D" id="3.90.1150.10">
    <property type="entry name" value="Aspartate Aminotransferase, domain 1"/>
    <property type="match status" value="1"/>
</dbReference>
<dbReference type="InterPro" id="IPR015422">
    <property type="entry name" value="PyrdxlP-dep_Trfase_small"/>
</dbReference>
<protein>
    <submittedName>
        <fullName evidence="7">8-amino-7-oxononanoate synthase</fullName>
        <ecNumber evidence="7">2.3.1.47</ecNumber>
    </submittedName>
</protein>
<dbReference type="Proteomes" id="UP000322726">
    <property type="component" value="Chromosome"/>
</dbReference>
<comment type="cofactor">
    <cofactor evidence="1 5">
        <name>pyridoxal 5'-phosphate</name>
        <dbReference type="ChEBI" id="CHEBI:597326"/>
    </cofactor>
</comment>
<dbReference type="InterPro" id="IPR004839">
    <property type="entry name" value="Aminotransferase_I/II_large"/>
</dbReference>